<accession>A0A3P7A8A2</accession>
<dbReference type="EMBL" id="UYSL01002310">
    <property type="protein sequence ID" value="VDL65768.1"/>
    <property type="molecule type" value="Genomic_DNA"/>
</dbReference>
<proteinExistence type="predicted"/>
<feature type="transmembrane region" description="Helical" evidence="1">
    <location>
        <begin position="132"/>
        <end position="157"/>
    </location>
</feature>
<keyword evidence="1" id="KW-0812">Transmembrane</keyword>
<gene>
    <name evidence="2" type="ORF">NBR_LOCUS2179</name>
</gene>
<reference evidence="2 3" key="1">
    <citation type="submission" date="2018-11" db="EMBL/GenBank/DDBJ databases">
        <authorList>
            <consortium name="Pathogen Informatics"/>
        </authorList>
    </citation>
    <scope>NUCLEOTIDE SEQUENCE [LARGE SCALE GENOMIC DNA]</scope>
</reference>
<evidence type="ECO:0000256" key="1">
    <source>
        <dbReference type="SAM" id="Phobius"/>
    </source>
</evidence>
<dbReference type="Proteomes" id="UP000271162">
    <property type="component" value="Unassembled WGS sequence"/>
</dbReference>
<feature type="transmembrane region" description="Helical" evidence="1">
    <location>
        <begin position="64"/>
        <end position="89"/>
    </location>
</feature>
<evidence type="ECO:0000313" key="2">
    <source>
        <dbReference type="EMBL" id="VDL65768.1"/>
    </source>
</evidence>
<name>A0A3P7A8A2_NIPBR</name>
<evidence type="ECO:0000313" key="3">
    <source>
        <dbReference type="Proteomes" id="UP000271162"/>
    </source>
</evidence>
<keyword evidence="1" id="KW-1133">Transmembrane helix</keyword>
<organism evidence="2 3">
    <name type="scientific">Nippostrongylus brasiliensis</name>
    <name type="common">Rat hookworm</name>
    <dbReference type="NCBI Taxonomy" id="27835"/>
    <lineage>
        <taxon>Eukaryota</taxon>
        <taxon>Metazoa</taxon>
        <taxon>Ecdysozoa</taxon>
        <taxon>Nematoda</taxon>
        <taxon>Chromadorea</taxon>
        <taxon>Rhabditida</taxon>
        <taxon>Rhabditina</taxon>
        <taxon>Rhabditomorpha</taxon>
        <taxon>Strongyloidea</taxon>
        <taxon>Heligmosomidae</taxon>
        <taxon>Nippostrongylus</taxon>
    </lineage>
</organism>
<sequence>MQRNALFFSRKGDSSIKVRKRIIGFSPTDVDLNFQEVAWISAPLLISANVFLHASIRQLEFSEILLVSGGIFGFFLVSGISAAVSLYLIQRYALGRKQSKFLIPYIVTKIIRMLALGTMSTAILLSQRLIKIYFYASVYGLFECVAGGIALEVITLLSFSGEKRRPSTDAMITAVGLNGILTRQ</sequence>
<feature type="transmembrane region" description="Helical" evidence="1">
    <location>
        <begin position="101"/>
        <end position="126"/>
    </location>
</feature>
<keyword evidence="1" id="KW-0472">Membrane</keyword>
<keyword evidence="3" id="KW-1185">Reference proteome</keyword>
<dbReference type="AlphaFoldDB" id="A0A3P7A8A2"/>
<protein>
    <submittedName>
        <fullName evidence="2">Uncharacterized protein</fullName>
    </submittedName>
</protein>